<dbReference type="InterPro" id="IPR002347">
    <property type="entry name" value="SDR_fam"/>
</dbReference>
<name>A0A7Z0WTC4_9PSEU</name>
<dbReference type="GO" id="GO:0016491">
    <property type="term" value="F:oxidoreductase activity"/>
    <property type="evidence" value="ECO:0007669"/>
    <property type="project" value="UniProtKB-KW"/>
</dbReference>
<protein>
    <submittedName>
        <fullName evidence="3">Uncharacterized protein</fullName>
    </submittedName>
</protein>
<dbReference type="RefSeq" id="WP_075131752.1">
    <property type="nucleotide sequence ID" value="NZ_MSIF01000002.1"/>
</dbReference>
<dbReference type="Proteomes" id="UP000185696">
    <property type="component" value="Unassembled WGS sequence"/>
</dbReference>
<comment type="similarity">
    <text evidence="1">Belongs to the short-chain dehydrogenases/reductases (SDR) family.</text>
</comment>
<dbReference type="AlphaFoldDB" id="A0A7Z0WTC4"/>
<evidence type="ECO:0000256" key="1">
    <source>
        <dbReference type="ARBA" id="ARBA00006484"/>
    </source>
</evidence>
<accession>A0A7Z0WTC4</accession>
<comment type="caution">
    <text evidence="3">The sequence shown here is derived from an EMBL/GenBank/DDBJ whole genome shotgun (WGS) entry which is preliminary data.</text>
</comment>
<dbReference type="PANTHER" id="PTHR43669">
    <property type="entry name" value="5-KETO-D-GLUCONATE 5-REDUCTASE"/>
    <property type="match status" value="1"/>
</dbReference>
<evidence type="ECO:0000313" key="3">
    <source>
        <dbReference type="EMBL" id="OLF12844.1"/>
    </source>
</evidence>
<evidence type="ECO:0000313" key="4">
    <source>
        <dbReference type="Proteomes" id="UP000185696"/>
    </source>
</evidence>
<dbReference type="EMBL" id="MSIF01000002">
    <property type="protein sequence ID" value="OLF12844.1"/>
    <property type="molecule type" value="Genomic_DNA"/>
</dbReference>
<organism evidence="3 4">
    <name type="scientific">Actinophytocola xinjiangensis</name>
    <dbReference type="NCBI Taxonomy" id="485602"/>
    <lineage>
        <taxon>Bacteria</taxon>
        <taxon>Bacillati</taxon>
        <taxon>Actinomycetota</taxon>
        <taxon>Actinomycetes</taxon>
        <taxon>Pseudonocardiales</taxon>
        <taxon>Pseudonocardiaceae</taxon>
    </lineage>
</organism>
<reference evidence="3 4" key="1">
    <citation type="submission" date="2016-12" db="EMBL/GenBank/DDBJ databases">
        <title>The draft genome sequence of Actinophytocola xinjiangensis.</title>
        <authorList>
            <person name="Wang W."/>
            <person name="Yuan L."/>
        </authorList>
    </citation>
    <scope>NUCLEOTIDE SEQUENCE [LARGE SCALE GENOMIC DNA]</scope>
    <source>
        <strain evidence="3 4">CGMCC 4.4663</strain>
    </source>
</reference>
<sequence length="228" mass="24415">MTVLVAGGAGVAGECVVRALLALGTHVVVPSRAPARLTALADRTDPAVRDRLHLALGDVGTEEGVTRLRDEIVERYGRPRGVVASLGGWWEGEQFADLPTSTWERVLHDNLTAHFLVARTFLPVLDQDAAPVYVTLAGIAADHPEPFAAPISITGAAQRMMLRTIAVSDLGRTIRLHEVAIMTPVVTDRWDGDPPRPDWLTGEQVGAYVAGVVSPDFPDPGTLLLEIP</sequence>
<keyword evidence="4" id="KW-1185">Reference proteome</keyword>
<dbReference type="PANTHER" id="PTHR43669:SF3">
    <property type="entry name" value="ALCOHOL DEHYDROGENASE, PUTATIVE (AFU_ORTHOLOGUE AFUA_3G03445)-RELATED"/>
    <property type="match status" value="1"/>
</dbReference>
<dbReference type="InterPro" id="IPR036291">
    <property type="entry name" value="NAD(P)-bd_dom_sf"/>
</dbReference>
<keyword evidence="2" id="KW-0560">Oxidoreductase</keyword>
<evidence type="ECO:0000256" key="2">
    <source>
        <dbReference type="ARBA" id="ARBA00023002"/>
    </source>
</evidence>
<dbReference type="CDD" id="cd05233">
    <property type="entry name" value="SDR_c"/>
    <property type="match status" value="1"/>
</dbReference>
<proteinExistence type="inferred from homology"/>
<dbReference type="SUPFAM" id="SSF51735">
    <property type="entry name" value="NAD(P)-binding Rossmann-fold domains"/>
    <property type="match status" value="1"/>
</dbReference>
<dbReference type="Gene3D" id="3.40.50.720">
    <property type="entry name" value="NAD(P)-binding Rossmann-like Domain"/>
    <property type="match status" value="1"/>
</dbReference>
<dbReference type="Pfam" id="PF00106">
    <property type="entry name" value="adh_short"/>
    <property type="match status" value="1"/>
</dbReference>
<gene>
    <name evidence="3" type="ORF">BLA60_06125</name>
</gene>